<dbReference type="Proteomes" id="UP000813463">
    <property type="component" value="Chromosome 6"/>
</dbReference>
<dbReference type="GeneID" id="110798407"/>
<dbReference type="PANTHER" id="PTHR34223:SF51">
    <property type="entry name" value="OS06G0556300 PROTEIN"/>
    <property type="match status" value="1"/>
</dbReference>
<sequence>MVTSNCKSDEKSISNPSNKRARTCLSFEDRISNLPDKLIVEHILPLLITFDAIQTSVLSKRWHYLWAKVPHLDFVKYGGEFDHEVSDYLYSDVGVIEYKDEKEEEVEYKKKWGFACYCVKLYTGAMRLHQSRKLISFKLGFDYSQEHESFVSNSVRYAITRKVETLHLLFHGMPKLGFPSGNIDNESFSWELCMLPQHLYANTNSIVNIQFDCCHVSPRCTVSWSCMMNLYIHNTFISEDAIKKILMGSPRLTNVEFGDCKGFSAIDTCYSSSLRTLGVNGFSKGGPDMLNIYVSNHLETLILTGNFLFTKCRLMNTSSSLKKVELIFRAVPRQGEGDEDMYKEYGVILMELLAKLHGVSSLRVGNWCIKVLSMMKMKNVTSPYSYCNSLVLDTLLTDLELPGVISMLENSQHLKQLFVRSSKISNAQLQLVPYFNNTFNFGGRFDQSSSNQKLKQSLKNLKKVKILDSRTRRYNDECVSSFTCFLLSHTISPVKITIRKA</sequence>
<dbReference type="OrthoDB" id="1939276at2759"/>
<organism evidence="1 2">
    <name type="scientific">Spinacia oleracea</name>
    <name type="common">Spinach</name>
    <dbReference type="NCBI Taxonomy" id="3562"/>
    <lineage>
        <taxon>Eukaryota</taxon>
        <taxon>Viridiplantae</taxon>
        <taxon>Streptophyta</taxon>
        <taxon>Embryophyta</taxon>
        <taxon>Tracheophyta</taxon>
        <taxon>Spermatophyta</taxon>
        <taxon>Magnoliopsida</taxon>
        <taxon>eudicotyledons</taxon>
        <taxon>Gunneridae</taxon>
        <taxon>Pentapetalae</taxon>
        <taxon>Caryophyllales</taxon>
        <taxon>Chenopodiaceae</taxon>
        <taxon>Chenopodioideae</taxon>
        <taxon>Anserineae</taxon>
        <taxon>Spinacia</taxon>
    </lineage>
</organism>
<evidence type="ECO:0000313" key="2">
    <source>
        <dbReference type="RefSeq" id="XP_021859271.1"/>
    </source>
</evidence>
<reference evidence="2" key="2">
    <citation type="submission" date="2025-08" db="UniProtKB">
        <authorList>
            <consortium name="RefSeq"/>
        </authorList>
    </citation>
    <scope>IDENTIFICATION</scope>
    <source>
        <tissue evidence="2">Leaf</tissue>
    </source>
</reference>
<dbReference type="AlphaFoldDB" id="A0A9R0K5H2"/>
<name>A0A9R0K5H2_SPIOL</name>
<accession>A0A9R0K5H2</accession>
<gene>
    <name evidence="2" type="primary">LOC110798407</name>
</gene>
<protein>
    <submittedName>
        <fullName evidence="2">F-box protein At1g49610</fullName>
    </submittedName>
</protein>
<dbReference type="Gene3D" id="3.80.10.10">
    <property type="entry name" value="Ribonuclease Inhibitor"/>
    <property type="match status" value="1"/>
</dbReference>
<dbReference type="InterPro" id="IPR053781">
    <property type="entry name" value="F-box_AtFBL13-like"/>
</dbReference>
<dbReference type="SUPFAM" id="SSF81383">
    <property type="entry name" value="F-box domain"/>
    <property type="match status" value="1"/>
</dbReference>
<dbReference type="InterPro" id="IPR036047">
    <property type="entry name" value="F-box-like_dom_sf"/>
</dbReference>
<dbReference type="KEGG" id="soe:110798407"/>
<dbReference type="PANTHER" id="PTHR34223">
    <property type="entry name" value="OS11G0201299 PROTEIN"/>
    <property type="match status" value="1"/>
</dbReference>
<dbReference type="InterPro" id="IPR032675">
    <property type="entry name" value="LRR_dom_sf"/>
</dbReference>
<dbReference type="InterPro" id="IPR053197">
    <property type="entry name" value="F-box_SCFL_complex_component"/>
</dbReference>
<proteinExistence type="predicted"/>
<dbReference type="CDD" id="cd22160">
    <property type="entry name" value="F-box_AtFBL13-like"/>
    <property type="match status" value="1"/>
</dbReference>
<reference evidence="1" key="1">
    <citation type="journal article" date="2021" name="Nat. Commun.">
        <title>Genomic analyses provide insights into spinach domestication and the genetic basis of agronomic traits.</title>
        <authorList>
            <person name="Cai X."/>
            <person name="Sun X."/>
            <person name="Xu C."/>
            <person name="Sun H."/>
            <person name="Wang X."/>
            <person name="Ge C."/>
            <person name="Zhang Z."/>
            <person name="Wang Q."/>
            <person name="Fei Z."/>
            <person name="Jiao C."/>
            <person name="Wang Q."/>
        </authorList>
    </citation>
    <scope>NUCLEOTIDE SEQUENCE [LARGE SCALE GENOMIC DNA]</scope>
    <source>
        <strain evidence="1">cv. Varoflay</strain>
    </source>
</reference>
<keyword evidence="1" id="KW-1185">Reference proteome</keyword>
<dbReference type="RefSeq" id="XP_021859271.1">
    <property type="nucleotide sequence ID" value="XM_022003579.2"/>
</dbReference>
<evidence type="ECO:0000313" key="1">
    <source>
        <dbReference type="Proteomes" id="UP000813463"/>
    </source>
</evidence>